<dbReference type="OrthoDB" id="3243054at2"/>
<evidence type="ECO:0000313" key="1">
    <source>
        <dbReference type="EMBL" id="KFI46777.1"/>
    </source>
</evidence>
<sequence length="75" mass="8384">MFKRLFWFLIGFGSGVVAVSKAEAYVRANTPDKARQFVLGPDQNNVAVRTLAGLLNDFNAVRVGREAELNDKYIH</sequence>
<dbReference type="AlphaFoldDB" id="A0A086ZJS7"/>
<name>A0A086ZJS7_9BIFI</name>
<dbReference type="RefSeq" id="WP_033520301.1">
    <property type="nucleotide sequence ID" value="NZ_JDUS01000001.1"/>
</dbReference>
<protein>
    <submittedName>
        <fullName evidence="1">Uncharacterized protein</fullName>
    </submittedName>
</protein>
<gene>
    <name evidence="1" type="ORF">BBOH_0249</name>
</gene>
<evidence type="ECO:0000313" key="2">
    <source>
        <dbReference type="Proteomes" id="UP000029096"/>
    </source>
</evidence>
<accession>A0A086ZJS7</accession>
<reference evidence="1 2" key="1">
    <citation type="submission" date="2014-03" db="EMBL/GenBank/DDBJ databases">
        <title>Genomics of Bifidobacteria.</title>
        <authorList>
            <person name="Ventura M."/>
            <person name="Milani C."/>
            <person name="Lugli G.A."/>
        </authorList>
    </citation>
    <scope>NUCLEOTIDE SEQUENCE [LARGE SCALE GENOMIC DNA]</scope>
    <source>
        <strain evidence="1 2">DSM 22767</strain>
    </source>
</reference>
<keyword evidence="2" id="KW-1185">Reference proteome</keyword>
<proteinExistence type="predicted"/>
<dbReference type="eggNOG" id="ENOG503238X">
    <property type="taxonomic scope" value="Bacteria"/>
</dbReference>
<comment type="caution">
    <text evidence="1">The sequence shown here is derived from an EMBL/GenBank/DDBJ whole genome shotgun (WGS) entry which is preliminary data.</text>
</comment>
<organism evidence="1 2">
    <name type="scientific">Bifidobacterium bohemicum DSM 22767</name>
    <dbReference type="NCBI Taxonomy" id="1437606"/>
    <lineage>
        <taxon>Bacteria</taxon>
        <taxon>Bacillati</taxon>
        <taxon>Actinomycetota</taxon>
        <taxon>Actinomycetes</taxon>
        <taxon>Bifidobacteriales</taxon>
        <taxon>Bifidobacteriaceae</taxon>
        <taxon>Bifidobacterium</taxon>
    </lineage>
</organism>
<dbReference type="STRING" id="1437606.BBOH_0249"/>
<dbReference type="Proteomes" id="UP000029096">
    <property type="component" value="Unassembled WGS sequence"/>
</dbReference>
<dbReference type="EMBL" id="JGYP01000001">
    <property type="protein sequence ID" value="KFI46777.1"/>
    <property type="molecule type" value="Genomic_DNA"/>
</dbReference>